<proteinExistence type="predicted"/>
<evidence type="ECO:0000313" key="2">
    <source>
        <dbReference type="Proteomes" id="UP000270036"/>
    </source>
</evidence>
<organism evidence="1 2">
    <name type="scientific">Kaistella antarctica</name>
    <dbReference type="NCBI Taxonomy" id="266748"/>
    <lineage>
        <taxon>Bacteria</taxon>
        <taxon>Pseudomonadati</taxon>
        <taxon>Bacteroidota</taxon>
        <taxon>Flavobacteriia</taxon>
        <taxon>Flavobacteriales</taxon>
        <taxon>Weeksellaceae</taxon>
        <taxon>Chryseobacterium group</taxon>
        <taxon>Kaistella</taxon>
    </lineage>
</organism>
<dbReference type="Proteomes" id="UP000270036">
    <property type="component" value="Chromosome"/>
</dbReference>
<dbReference type="EMBL" id="LR134441">
    <property type="protein sequence ID" value="VEI00154.1"/>
    <property type="molecule type" value="Genomic_DNA"/>
</dbReference>
<name>A0A448NSI7_9FLAO</name>
<protein>
    <recommendedName>
        <fullName evidence="3">NTF2-like N-terminal transpeptidase</fullName>
    </recommendedName>
</protein>
<dbReference type="AlphaFoldDB" id="A0A448NSI7"/>
<dbReference type="KEGG" id="cant:NCTC13489_01974"/>
<gene>
    <name evidence="1" type="ORF">NCTC13489_01974</name>
</gene>
<evidence type="ECO:0000313" key="1">
    <source>
        <dbReference type="EMBL" id="VEI00154.1"/>
    </source>
</evidence>
<reference evidence="1 2" key="1">
    <citation type="submission" date="2018-12" db="EMBL/GenBank/DDBJ databases">
        <authorList>
            <consortium name="Pathogen Informatics"/>
        </authorList>
    </citation>
    <scope>NUCLEOTIDE SEQUENCE [LARGE SCALE GENOMIC DNA]</scope>
    <source>
        <strain evidence="1 2">NCTC13489</strain>
    </source>
</reference>
<accession>A0A448NSI7</accession>
<dbReference type="RefSeq" id="WP_074726696.1">
    <property type="nucleotide sequence ID" value="NZ_FOIX01000001.1"/>
</dbReference>
<sequence>MNQIFNTSLLPKTTFFKTSSFFVFALLLLLINCKKDTADATSTKTLQSSINDMASSLNTLQQVKFNEALYILKTFGVDEDGETNELKALGNLINGMKVPAIFSLADQIAQKNGVEWTSKGPPSLGEMNIFGNQSAKEFDANDIQANSLNLDITNIGNDEILGAQALQVTPRLLDPKGEPIIFEGAALEATLEVFSGGNRILTSKNLMLDNKFKGFNVRFASLPAQKIIDQKIDITVSIKTTKKTFKMSKIGVPVNPKALLMPAGNPADNPANIDGEMPSVIIPDTPGITPDPKVPTATADPKASVSKFLNNLSAQNLRGAYDVADNPNWGSYETFSNPTSGFGGVKTISVKNMTTKTTTANAASVNATYDITDKEGRTTAVQVTFGLKNVNGDWKISSYKIN</sequence>
<dbReference type="STRING" id="266748.HY04_04810"/>
<evidence type="ECO:0008006" key="3">
    <source>
        <dbReference type="Google" id="ProtNLM"/>
    </source>
</evidence>